<dbReference type="GO" id="GO:0004833">
    <property type="term" value="F:L-tryptophan 2,3-dioxygenase activity"/>
    <property type="evidence" value="ECO:0007669"/>
    <property type="project" value="UniProtKB-UniRule"/>
</dbReference>
<keyword evidence="1 3" id="KW-0223">Dioxygenase</keyword>
<protein>
    <recommendedName>
        <fullName evidence="1">Tryptophan 2,3-dioxygenase</fullName>
        <shortName evidence="1">TDO</shortName>
        <ecNumber evidence="1">1.13.11.11</ecNumber>
    </recommendedName>
    <alternativeName>
        <fullName evidence="1">Tryptamin 2,3-dioxygenase</fullName>
    </alternativeName>
    <alternativeName>
        <fullName evidence="1">Tryptophan oxygenase</fullName>
        <shortName evidence="1">TO</shortName>
        <shortName evidence="1">TRPO</shortName>
    </alternativeName>
    <alternativeName>
        <fullName evidence="1">Tryptophan pyrrolase</fullName>
    </alternativeName>
    <alternativeName>
        <fullName evidence="1">Tryptophanase</fullName>
    </alternativeName>
</protein>
<proteinExistence type="inferred from homology"/>
<dbReference type="EMBL" id="VFQC01000001">
    <property type="protein sequence ID" value="TQN31204.1"/>
    <property type="molecule type" value="Genomic_DNA"/>
</dbReference>
<dbReference type="Gene3D" id="1.20.58.480">
    <property type="match status" value="1"/>
</dbReference>
<dbReference type="SUPFAM" id="SSF140959">
    <property type="entry name" value="Indolic compounds 2,3-dioxygenase-like"/>
    <property type="match status" value="1"/>
</dbReference>
<dbReference type="Proteomes" id="UP000317422">
    <property type="component" value="Unassembled WGS sequence"/>
</dbReference>
<dbReference type="GO" id="GO:0019442">
    <property type="term" value="P:L-tryptophan catabolic process to acetyl-CoA"/>
    <property type="evidence" value="ECO:0007669"/>
    <property type="project" value="TreeGrafter"/>
</dbReference>
<comment type="subunit">
    <text evidence="1">Homotetramer.</text>
</comment>
<feature type="binding site" evidence="1">
    <location>
        <position position="263"/>
    </location>
    <ligand>
        <name>substrate</name>
    </ligand>
</feature>
<keyword evidence="1" id="KW-0349">Heme</keyword>
<comment type="catalytic activity">
    <reaction evidence="1">
        <text>L-tryptophan + O2 = N-formyl-L-kynurenine</text>
        <dbReference type="Rhea" id="RHEA:24536"/>
        <dbReference type="ChEBI" id="CHEBI:15379"/>
        <dbReference type="ChEBI" id="CHEBI:57912"/>
        <dbReference type="ChEBI" id="CHEBI:58629"/>
        <dbReference type="EC" id="1.13.11.11"/>
    </reaction>
</comment>
<comment type="cofactor">
    <cofactor evidence="1">
        <name>heme</name>
        <dbReference type="ChEBI" id="CHEBI:30413"/>
    </cofactor>
    <text evidence="1">Binds 1 heme group per subunit.</text>
</comment>
<dbReference type="AlphaFoldDB" id="A0A543NHG0"/>
<keyword evidence="1" id="KW-0408">Iron</keyword>
<comment type="pathway">
    <text evidence="1">Amino-acid degradation; L-tryptophan degradation via kynurenine pathway; L-kynurenine from L-tryptophan: step 1/2.</text>
</comment>
<comment type="function">
    <text evidence="1">Heme-dependent dioxygenase that catalyzes the oxidative cleavage of the L-tryptophan (L-Trp) pyrrole ring and converts L-tryptophan to N-formyl-L-kynurenine. Catalyzes the oxidative cleavage of the indole moiety.</text>
</comment>
<dbReference type="GO" id="GO:0020037">
    <property type="term" value="F:heme binding"/>
    <property type="evidence" value="ECO:0007669"/>
    <property type="project" value="UniProtKB-UniRule"/>
</dbReference>
<keyword evidence="1" id="KW-0560">Oxidoreductase</keyword>
<keyword evidence="4" id="KW-1185">Reference proteome</keyword>
<feature type="region of interest" description="Disordered" evidence="2">
    <location>
        <begin position="1"/>
        <end position="26"/>
    </location>
</feature>
<dbReference type="GO" id="GO:0019441">
    <property type="term" value="P:L-tryptophan catabolic process to kynurenine"/>
    <property type="evidence" value="ECO:0007669"/>
    <property type="project" value="UniProtKB-UniRule"/>
</dbReference>
<comment type="similarity">
    <text evidence="1">Belongs to the tryptophan 2,3-dioxygenase family.</text>
</comment>
<dbReference type="InterPro" id="IPR037217">
    <property type="entry name" value="Trp/Indoleamine_2_3_dOase-like"/>
</dbReference>
<dbReference type="RefSeq" id="WP_141922449.1">
    <property type="nucleotide sequence ID" value="NZ_VFQC01000001.1"/>
</dbReference>
<comment type="caution">
    <text evidence="3">The sequence shown here is derived from an EMBL/GenBank/DDBJ whole genome shotgun (WGS) entry which is preliminary data.</text>
</comment>
<gene>
    <name evidence="1" type="primary">kynA</name>
    <name evidence="3" type="ORF">FHX37_1099</name>
</gene>
<feature type="compositionally biased region" description="Polar residues" evidence="2">
    <location>
        <begin position="1"/>
        <end position="17"/>
    </location>
</feature>
<dbReference type="OrthoDB" id="9776847at2"/>
<name>A0A543NHG0_9ACTN</name>
<feature type="binding site" evidence="1">
    <location>
        <position position="126"/>
    </location>
    <ligand>
        <name>substrate</name>
    </ligand>
</feature>
<evidence type="ECO:0000313" key="4">
    <source>
        <dbReference type="Proteomes" id="UP000317422"/>
    </source>
</evidence>
<evidence type="ECO:0000256" key="1">
    <source>
        <dbReference type="HAMAP-Rule" id="MF_01972"/>
    </source>
</evidence>
<dbReference type="PANTHER" id="PTHR10138">
    <property type="entry name" value="TRYPTOPHAN 2,3-DIOXYGENASE"/>
    <property type="match status" value="1"/>
</dbReference>
<keyword evidence="1" id="KW-0479">Metal-binding</keyword>
<comment type="caution">
    <text evidence="1">Lacks conserved residue(s) required for the propagation of feature annotation.</text>
</comment>
<dbReference type="UniPathway" id="UPA00333">
    <property type="reaction ID" value="UER00453"/>
</dbReference>
<dbReference type="HAMAP" id="MF_01972">
    <property type="entry name" value="T23O"/>
    <property type="match status" value="1"/>
</dbReference>
<dbReference type="EC" id="1.13.11.11" evidence="1"/>
<accession>A0A543NHG0</accession>
<evidence type="ECO:0000313" key="3">
    <source>
        <dbReference type="EMBL" id="TQN31204.1"/>
    </source>
</evidence>
<evidence type="ECO:0000256" key="2">
    <source>
        <dbReference type="SAM" id="MobiDB-lite"/>
    </source>
</evidence>
<dbReference type="InterPro" id="IPR004981">
    <property type="entry name" value="Trp_2_3_dOase"/>
</dbReference>
<keyword evidence="1" id="KW-0823">Tryptophan catabolism</keyword>
<organism evidence="3 4">
    <name type="scientific">Haloactinospora alba</name>
    <dbReference type="NCBI Taxonomy" id="405555"/>
    <lineage>
        <taxon>Bacteria</taxon>
        <taxon>Bacillati</taxon>
        <taxon>Actinomycetota</taxon>
        <taxon>Actinomycetes</taxon>
        <taxon>Streptosporangiales</taxon>
        <taxon>Nocardiopsidaceae</taxon>
        <taxon>Haloactinospora</taxon>
    </lineage>
</organism>
<feature type="binding site" description="axial binding residue" evidence="1">
    <location>
        <position position="249"/>
    </location>
    <ligand>
        <name>heme</name>
        <dbReference type="ChEBI" id="CHEBI:30413"/>
    </ligand>
    <ligandPart>
        <name>Fe</name>
        <dbReference type="ChEBI" id="CHEBI:18248"/>
    </ligandPart>
</feature>
<sequence length="291" mass="32751">MVATSQEPWRSPTDTGQSGRGDGDPSLAAGQAVGYMRYGGIDTLLTLQRPLSSEPEEYSFLVTTQVMELLFALVRQRWERARDELEADSVTRACAELRRAHHAQDVLVQSWQLLETLTPTEFARFREELGAASGFHSPNYRHLEFLLGNKSAAMVRPYDGMPEISAPLEQALIQPGLYDAALRLLRRAGLPVPAERAERDWSQPYTPHTEVERAWAEVYADDRPENELFTLAETLVDTAERVTRWRHRHLMAVKRSLGAKPGTGGSAGLEWLARNAQQDVFPELWSLRGNI</sequence>
<reference evidence="3 4" key="1">
    <citation type="submission" date="2019-06" db="EMBL/GenBank/DDBJ databases">
        <title>Sequencing the genomes of 1000 actinobacteria strains.</title>
        <authorList>
            <person name="Klenk H.-P."/>
        </authorList>
    </citation>
    <scope>NUCLEOTIDE SEQUENCE [LARGE SCALE GENOMIC DNA]</scope>
    <source>
        <strain evidence="3 4">DSM 45015</strain>
    </source>
</reference>
<dbReference type="PANTHER" id="PTHR10138:SF0">
    <property type="entry name" value="TRYPTOPHAN 2,3-DIOXYGENASE"/>
    <property type="match status" value="1"/>
</dbReference>
<dbReference type="Pfam" id="PF03301">
    <property type="entry name" value="Trp_dioxygenase"/>
    <property type="match status" value="2"/>
</dbReference>
<dbReference type="GO" id="GO:0046872">
    <property type="term" value="F:metal ion binding"/>
    <property type="evidence" value="ECO:0007669"/>
    <property type="project" value="UniProtKB-KW"/>
</dbReference>